<dbReference type="Proteomes" id="UP000075243">
    <property type="component" value="Unassembled WGS sequence"/>
</dbReference>
<dbReference type="Gramene" id="C.cajan_38203.t">
    <property type="protein sequence ID" value="C.cajan_38203.t.cds1"/>
    <property type="gene ID" value="C.cajan_38203"/>
</dbReference>
<dbReference type="Pfam" id="PF22936">
    <property type="entry name" value="Pol_BBD"/>
    <property type="match status" value="1"/>
</dbReference>
<dbReference type="InterPro" id="IPR054722">
    <property type="entry name" value="PolX-like_BBD"/>
</dbReference>
<reference evidence="2" key="1">
    <citation type="journal article" date="2012" name="Nat. Biotechnol.">
        <title>Draft genome sequence of pigeonpea (Cajanus cajan), an orphan legume crop of resource-poor farmers.</title>
        <authorList>
            <person name="Varshney R.K."/>
            <person name="Chen W."/>
            <person name="Li Y."/>
            <person name="Bharti A.K."/>
            <person name="Saxena R.K."/>
            <person name="Schlueter J.A."/>
            <person name="Donoghue M.T."/>
            <person name="Azam S."/>
            <person name="Fan G."/>
            <person name="Whaley A.M."/>
            <person name="Farmer A.D."/>
            <person name="Sheridan J."/>
            <person name="Iwata A."/>
            <person name="Tuteja R."/>
            <person name="Penmetsa R.V."/>
            <person name="Wu W."/>
            <person name="Upadhyaya H.D."/>
            <person name="Yang S.P."/>
            <person name="Shah T."/>
            <person name="Saxena K.B."/>
            <person name="Michael T."/>
            <person name="McCombie W.R."/>
            <person name="Yang B."/>
            <person name="Zhang G."/>
            <person name="Yang H."/>
            <person name="Wang J."/>
            <person name="Spillane C."/>
            <person name="Cook D.R."/>
            <person name="May G.D."/>
            <person name="Xu X."/>
            <person name="Jackson S.A."/>
        </authorList>
    </citation>
    <scope>NUCLEOTIDE SEQUENCE [LARGE SCALE GENOMIC DNA]</scope>
</reference>
<feature type="domain" description="Retrovirus-related Pol polyprotein from transposon TNT 1-94-like beta-barrel" evidence="1">
    <location>
        <begin position="1"/>
        <end position="67"/>
    </location>
</feature>
<organism evidence="2 3">
    <name type="scientific">Cajanus cajan</name>
    <name type="common">Pigeon pea</name>
    <name type="synonym">Cajanus indicus</name>
    <dbReference type="NCBI Taxonomy" id="3821"/>
    <lineage>
        <taxon>Eukaryota</taxon>
        <taxon>Viridiplantae</taxon>
        <taxon>Streptophyta</taxon>
        <taxon>Embryophyta</taxon>
        <taxon>Tracheophyta</taxon>
        <taxon>Spermatophyta</taxon>
        <taxon>Magnoliopsida</taxon>
        <taxon>eudicotyledons</taxon>
        <taxon>Gunneridae</taxon>
        <taxon>Pentapetalae</taxon>
        <taxon>rosids</taxon>
        <taxon>fabids</taxon>
        <taxon>Fabales</taxon>
        <taxon>Fabaceae</taxon>
        <taxon>Papilionoideae</taxon>
        <taxon>50 kb inversion clade</taxon>
        <taxon>NPAAA clade</taxon>
        <taxon>indigoferoid/millettioid clade</taxon>
        <taxon>Phaseoleae</taxon>
        <taxon>Cajanus</taxon>
    </lineage>
</organism>
<evidence type="ECO:0000313" key="3">
    <source>
        <dbReference type="Proteomes" id="UP000075243"/>
    </source>
</evidence>
<accession>A0A151RKA5</accession>
<gene>
    <name evidence="2" type="ORF">KK1_035674</name>
</gene>
<dbReference type="AlphaFoldDB" id="A0A151RKA5"/>
<protein>
    <recommendedName>
        <fullName evidence="1">Retrovirus-related Pol polyprotein from transposon TNT 1-94-like beta-barrel domain-containing protein</fullName>
    </recommendedName>
</protein>
<keyword evidence="3" id="KW-1185">Reference proteome</keyword>
<dbReference type="EMBL" id="KQ483694">
    <property type="protein sequence ID" value="KYP42895.1"/>
    <property type="molecule type" value="Genomic_DNA"/>
</dbReference>
<evidence type="ECO:0000259" key="1">
    <source>
        <dbReference type="Pfam" id="PF22936"/>
    </source>
</evidence>
<evidence type="ECO:0000313" key="2">
    <source>
        <dbReference type="EMBL" id="KYP42895.1"/>
    </source>
</evidence>
<sequence>MTGDASKFIDLTPKKNGQVTYGDNNEGKILGIERMGTDFSTSIKYVLLVDGLKHSLLSVSQLCDKGFSISFDSQKCLIEHRNDKMLSRI</sequence>
<name>A0A151RKA5_CAJCA</name>
<proteinExistence type="predicted"/>